<evidence type="ECO:0000313" key="2">
    <source>
        <dbReference type="Proteomes" id="UP000012313"/>
    </source>
</evidence>
<protein>
    <submittedName>
        <fullName evidence="1">Uncharacterized protein</fullName>
    </submittedName>
</protein>
<dbReference type="EMBL" id="AOHC02000050">
    <property type="protein sequence ID" value="EMY76450.1"/>
    <property type="molecule type" value="Genomic_DNA"/>
</dbReference>
<dbReference type="RefSeq" id="WP_003008525.1">
    <property type="nucleotide sequence ID" value="NZ_AOHC02000050.1"/>
</dbReference>
<dbReference type="Proteomes" id="UP000012313">
    <property type="component" value="Unassembled WGS sequence"/>
</dbReference>
<gene>
    <name evidence="1" type="ORF">LEP1GSC060_0243</name>
</gene>
<evidence type="ECO:0000313" key="1">
    <source>
        <dbReference type="EMBL" id="EMY76450.1"/>
    </source>
</evidence>
<sequence>MKTIYLAGSEVFLPEVLSLLQDRKSLCVSFGLNADFALGDIVAREFTNARN</sequence>
<accession>N1WC15</accession>
<comment type="caution">
    <text evidence="1">The sequence shown here is derived from an EMBL/GenBank/DDBJ whole genome shotgun (WGS) entry which is preliminary data.</text>
</comment>
<dbReference type="AlphaFoldDB" id="N1WC15"/>
<reference evidence="1" key="1">
    <citation type="submission" date="2013-03" db="EMBL/GenBank/DDBJ databases">
        <authorList>
            <person name="Harkins D.M."/>
            <person name="Durkin A.S."/>
            <person name="Brinkac L.M."/>
            <person name="Haft D.H."/>
            <person name="Selengut J.D."/>
            <person name="Sanka R."/>
            <person name="DePew J."/>
            <person name="Purushe J."/>
            <person name="Hartskeerl R.A."/>
            <person name="Ahmed A."/>
            <person name="van der Linden H."/>
            <person name="Goris M.G.A."/>
            <person name="Vinetz J.M."/>
            <person name="Sutton G.G."/>
            <person name="Nierman W.C."/>
            <person name="Fouts D.E."/>
        </authorList>
    </citation>
    <scope>NUCLEOTIDE SEQUENCE [LARGE SCALE GENOMIC DNA]</scope>
    <source>
        <strain evidence="1">ICFT</strain>
    </source>
</reference>
<organism evidence="1 2">
    <name type="scientific">Leptospira weilii serovar Ranarum str. ICFT</name>
    <dbReference type="NCBI Taxonomy" id="1218598"/>
    <lineage>
        <taxon>Bacteria</taxon>
        <taxon>Pseudomonadati</taxon>
        <taxon>Spirochaetota</taxon>
        <taxon>Spirochaetia</taxon>
        <taxon>Leptospirales</taxon>
        <taxon>Leptospiraceae</taxon>
        <taxon>Leptospira</taxon>
    </lineage>
</organism>
<keyword evidence="2" id="KW-1185">Reference proteome</keyword>
<name>N1WC15_9LEPT</name>
<proteinExistence type="predicted"/>